<dbReference type="PROSITE" id="PS51257">
    <property type="entry name" value="PROKAR_LIPOPROTEIN"/>
    <property type="match status" value="1"/>
</dbReference>
<reference evidence="2 3" key="1">
    <citation type="submission" date="2021-01" db="EMBL/GenBank/DDBJ databases">
        <title>Whole genome shotgun sequence of Catellatospora citrea NBRC 14495.</title>
        <authorList>
            <person name="Komaki H."/>
            <person name="Tamura T."/>
        </authorList>
    </citation>
    <scope>NUCLEOTIDE SEQUENCE [LARGE SCALE GENOMIC DNA]</scope>
    <source>
        <strain evidence="2 3">NBRC 14495</strain>
    </source>
</reference>
<organism evidence="2 3">
    <name type="scientific">Catellatospora citrea</name>
    <dbReference type="NCBI Taxonomy" id="53366"/>
    <lineage>
        <taxon>Bacteria</taxon>
        <taxon>Bacillati</taxon>
        <taxon>Actinomycetota</taxon>
        <taxon>Actinomycetes</taxon>
        <taxon>Micromonosporales</taxon>
        <taxon>Micromonosporaceae</taxon>
        <taxon>Catellatospora</taxon>
    </lineage>
</organism>
<comment type="caution">
    <text evidence="2">The sequence shown here is derived from an EMBL/GenBank/DDBJ whole genome shotgun (WGS) entry which is preliminary data.</text>
</comment>
<evidence type="ECO:0008006" key="4">
    <source>
        <dbReference type="Google" id="ProtNLM"/>
    </source>
</evidence>
<proteinExistence type="predicted"/>
<dbReference type="RefSeq" id="WP_120319575.1">
    <property type="nucleotide sequence ID" value="NZ_BONH01000005.1"/>
</dbReference>
<keyword evidence="3" id="KW-1185">Reference proteome</keyword>
<dbReference type="EMBL" id="BONH01000005">
    <property type="protein sequence ID" value="GIF96634.1"/>
    <property type="molecule type" value="Genomic_DNA"/>
</dbReference>
<evidence type="ECO:0000313" key="3">
    <source>
        <dbReference type="Proteomes" id="UP000659904"/>
    </source>
</evidence>
<name>A0A8J3KIN9_9ACTN</name>
<dbReference type="Proteomes" id="UP000659904">
    <property type="component" value="Unassembled WGS sequence"/>
</dbReference>
<keyword evidence="1" id="KW-0732">Signal</keyword>
<gene>
    <name evidence="2" type="ORF">Cci01nite_17280</name>
</gene>
<dbReference type="AlphaFoldDB" id="A0A8J3KIN9"/>
<protein>
    <recommendedName>
        <fullName evidence="4">PknH-like protein</fullName>
    </recommendedName>
</protein>
<sequence length="220" mass="22954">MHSKVHTTALAVSLALAAVMAGCGKGPGDGTSPPAASASPSPQVWTVAPGEALLPIAQAAADGYTAKPAKASDAVFLCLTYNAHVTGWTPSTERYWFREGTTNTQLDIQVFVRRPDGRTAAGVLEEAKTGCPDKVSTSDGTNGVNQTQEHTVGAWQGLHNVGAGLVELRLTYAESTYLLARGDVILMVRCLQFPASTTAPKEISAKYLDLLVKSVDAAGV</sequence>
<accession>A0A8J3KIN9</accession>
<evidence type="ECO:0000313" key="2">
    <source>
        <dbReference type="EMBL" id="GIF96634.1"/>
    </source>
</evidence>
<feature type="signal peptide" evidence="1">
    <location>
        <begin position="1"/>
        <end position="17"/>
    </location>
</feature>
<feature type="chain" id="PRO_5039257727" description="PknH-like protein" evidence="1">
    <location>
        <begin position="18"/>
        <end position="220"/>
    </location>
</feature>
<evidence type="ECO:0000256" key="1">
    <source>
        <dbReference type="SAM" id="SignalP"/>
    </source>
</evidence>